<comment type="caution">
    <text evidence="12">The sequence shown here is derived from an EMBL/GenBank/DDBJ whole genome shotgun (WGS) entry which is preliminary data.</text>
</comment>
<feature type="compositionally biased region" description="Basic and acidic residues" evidence="8">
    <location>
        <begin position="152"/>
        <end position="233"/>
    </location>
</feature>
<feature type="compositionally biased region" description="Basic and acidic residues" evidence="8">
    <location>
        <begin position="134"/>
        <end position="143"/>
    </location>
</feature>
<sequence>MVEKVAYDRRVFVFIFVAIVRSLGIQCRVVLSLQVEPLRPPSSELHSLSTKVDAKTKDASEKDQSRGKSSEGASKMVEAKKPRAKSTSEVSKIEKRKSGGNEIENEAEKEKKKPRAKSTGGGEKKMSGGKNVGKKSETKEVKVNNEGAEGGSKVKDKVENEKKCRAKVSNEGEEKKSRGGEDKEKMKVTGLKVNDEDIKKGKTRERSKSEGKGGTKNIQKGESRANGVDEGRSGSKLGGGGVKKENCRTKGQGEANDVETKKRRVKSTDETKTKGSKIKSGGDRKVDTIKGEIKGGETTVINLRKLRTRKNLAVPQLDGASDNPGPSKPNLKKLNKKQPPCPVSDHPKRLKAAVKYRDSDSEDDFTSTRTPFSPKTNSPQTNGAPNLKKLKNHKSVDVRADIVNLVKKSIKHQKDVDRSKTVRKHKTAPDGDDSDYAPEAVKKKRRESEDDFSPKVKVKRRVQVKPETEDEKLRKKQGVDVWAEVFLENEEKWISVDVFKAQVHCVNELHARASHPVSYVVAWNNDNTLKDITKRYCTNFNTVTRKLRIDAKWWEDTLKSFTGRKNVRDKEEDEELQRQQLEKPLPTSITEYKNHPLYVLKRHLLKFEGIYPPDAPTLGFVRKEAVYSRQCVYTLHSRDIWLKHAKVVKPGEQPYKIVKARPRWDKLSNTVITDQLLEIFGPWQTEDYVPPTAENGVVPRNAFGNVELFKPCMLPKKTVHMKLPGLNKVARKLNIDCASAIVGFDFHAGWSHPTYDGFVVCEEFADVLAAAWEQEQEEIEKKEQEKIDKRVYGNWKKLIRGLLIRERLKKKYEFGETSGQGKKKKKAAAKIGSDSD</sequence>
<comment type="subcellular location">
    <subcellularLocation>
        <location evidence="1">Nucleus</location>
    </subcellularLocation>
</comment>
<reference evidence="12" key="2">
    <citation type="submission" date="2021-08" db="EMBL/GenBank/DDBJ databases">
        <authorList>
            <person name="Eriksson T."/>
        </authorList>
    </citation>
    <scope>NUCLEOTIDE SEQUENCE</scope>
    <source>
        <strain evidence="12">Stoneville</strain>
        <tissue evidence="12">Whole head</tissue>
    </source>
</reference>
<dbReference type="Gene3D" id="3.90.260.10">
    <property type="entry name" value="Transglutaminase-like"/>
    <property type="match status" value="2"/>
</dbReference>
<dbReference type="PANTHER" id="PTHR12135">
    <property type="entry name" value="DNA REPAIR PROTEIN XP-C / RAD4"/>
    <property type="match status" value="1"/>
</dbReference>
<evidence type="ECO:0000256" key="2">
    <source>
        <dbReference type="ARBA" id="ARBA00009525"/>
    </source>
</evidence>
<dbReference type="InterPro" id="IPR018327">
    <property type="entry name" value="BHD_2"/>
</dbReference>
<evidence type="ECO:0000256" key="1">
    <source>
        <dbReference type="ARBA" id="ARBA00004123"/>
    </source>
</evidence>
<dbReference type="FunFam" id="3.30.70.2460:FF:000001">
    <property type="entry name" value="DNA repair protein Rad4 family"/>
    <property type="match status" value="1"/>
</dbReference>
<feature type="domain" description="Rad4 beta-hairpin" evidence="9">
    <location>
        <begin position="581"/>
        <end position="633"/>
    </location>
</feature>
<keyword evidence="3" id="KW-0597">Phosphoprotein</keyword>
<evidence type="ECO:0000256" key="3">
    <source>
        <dbReference type="ARBA" id="ARBA00022553"/>
    </source>
</evidence>
<feature type="region of interest" description="Disordered" evidence="8">
    <location>
        <begin position="40"/>
        <end position="288"/>
    </location>
</feature>
<accession>A0A8J6HRX4</accession>
<feature type="domain" description="Rad4 beta-hairpin" evidence="11">
    <location>
        <begin position="698"/>
        <end position="772"/>
    </location>
</feature>
<feature type="region of interest" description="Disordered" evidence="8">
    <location>
        <begin position="410"/>
        <end position="455"/>
    </location>
</feature>
<feature type="compositionally biased region" description="Polar residues" evidence="8">
    <location>
        <begin position="367"/>
        <end position="384"/>
    </location>
</feature>
<dbReference type="NCBIfam" id="TIGR00605">
    <property type="entry name" value="rad4"/>
    <property type="match status" value="1"/>
</dbReference>
<dbReference type="Pfam" id="PF10404">
    <property type="entry name" value="BHD_2"/>
    <property type="match status" value="1"/>
</dbReference>
<dbReference type="SMART" id="SM01031">
    <property type="entry name" value="BHD_2"/>
    <property type="match status" value="1"/>
</dbReference>
<dbReference type="AlphaFoldDB" id="A0A8J6HRX4"/>
<evidence type="ECO:0000256" key="6">
    <source>
        <dbReference type="ARBA" id="ARBA00023204"/>
    </source>
</evidence>
<evidence type="ECO:0000259" key="9">
    <source>
        <dbReference type="SMART" id="SM01030"/>
    </source>
</evidence>
<evidence type="ECO:0000256" key="5">
    <source>
        <dbReference type="ARBA" id="ARBA00023125"/>
    </source>
</evidence>
<evidence type="ECO:0000256" key="8">
    <source>
        <dbReference type="SAM" id="MobiDB-lite"/>
    </source>
</evidence>
<dbReference type="Gene3D" id="3.30.70.2460">
    <property type="entry name" value="Rad4, beta-hairpin domain BHD3"/>
    <property type="match status" value="1"/>
</dbReference>
<dbReference type="Gene3D" id="2.20.20.110">
    <property type="entry name" value="Rad4, beta-hairpin domain BHD1"/>
    <property type="match status" value="1"/>
</dbReference>
<evidence type="ECO:0000259" key="10">
    <source>
        <dbReference type="SMART" id="SM01031"/>
    </source>
</evidence>
<evidence type="ECO:0000256" key="7">
    <source>
        <dbReference type="ARBA" id="ARBA00023242"/>
    </source>
</evidence>
<reference evidence="12" key="1">
    <citation type="journal article" date="2020" name="J Insects Food Feed">
        <title>The yellow mealworm (Tenebrio molitor) genome: a resource for the emerging insects as food and feed industry.</title>
        <authorList>
            <person name="Eriksson T."/>
            <person name="Andere A."/>
            <person name="Kelstrup H."/>
            <person name="Emery V."/>
            <person name="Picard C."/>
        </authorList>
    </citation>
    <scope>NUCLEOTIDE SEQUENCE</scope>
    <source>
        <strain evidence="12">Stoneville</strain>
        <tissue evidence="12">Whole head</tissue>
    </source>
</reference>
<evidence type="ECO:0000313" key="12">
    <source>
        <dbReference type="EMBL" id="KAH0819604.1"/>
    </source>
</evidence>
<dbReference type="Pfam" id="PF10403">
    <property type="entry name" value="BHD_1"/>
    <property type="match status" value="1"/>
</dbReference>
<dbReference type="InterPro" id="IPR018325">
    <property type="entry name" value="Rad4/PNGase_transGLS-fold"/>
</dbReference>
<dbReference type="Proteomes" id="UP000719412">
    <property type="component" value="Unassembled WGS sequence"/>
</dbReference>
<dbReference type="InterPro" id="IPR004583">
    <property type="entry name" value="DNA_repair_Rad4"/>
</dbReference>
<dbReference type="Pfam" id="PF03835">
    <property type="entry name" value="Rad4"/>
    <property type="match status" value="1"/>
</dbReference>
<gene>
    <name evidence="12" type="ORF">GEV33_003187</name>
</gene>
<dbReference type="InterPro" id="IPR018326">
    <property type="entry name" value="Rad4_beta-hairpin_dom1"/>
</dbReference>
<feature type="compositionally biased region" description="Basic and acidic residues" evidence="8">
    <location>
        <begin position="52"/>
        <end position="69"/>
    </location>
</feature>
<dbReference type="Pfam" id="PF10405">
    <property type="entry name" value="BHD_3"/>
    <property type="match status" value="1"/>
</dbReference>
<dbReference type="InterPro" id="IPR042488">
    <property type="entry name" value="Rad4_BHD3_sf"/>
</dbReference>
<dbReference type="InterPro" id="IPR038765">
    <property type="entry name" value="Papain-like_cys_pep_sf"/>
</dbReference>
<dbReference type="InterPro" id="IPR018328">
    <property type="entry name" value="Rad4_beta-hairpin_dom3"/>
</dbReference>
<keyword evidence="13" id="KW-1185">Reference proteome</keyword>
<feature type="region of interest" description="Disordered" evidence="8">
    <location>
        <begin position="305"/>
        <end position="396"/>
    </location>
</feature>
<dbReference type="FunFam" id="2.20.20.110:FF:000001">
    <property type="entry name" value="DNA repair protein complementing XP-C cells"/>
    <property type="match status" value="1"/>
</dbReference>
<dbReference type="GO" id="GO:0071942">
    <property type="term" value="C:XPC complex"/>
    <property type="evidence" value="ECO:0007669"/>
    <property type="project" value="TreeGrafter"/>
</dbReference>
<dbReference type="GO" id="GO:0000111">
    <property type="term" value="C:nucleotide-excision repair factor 2 complex"/>
    <property type="evidence" value="ECO:0007669"/>
    <property type="project" value="TreeGrafter"/>
</dbReference>
<dbReference type="GO" id="GO:0003697">
    <property type="term" value="F:single-stranded DNA binding"/>
    <property type="evidence" value="ECO:0007669"/>
    <property type="project" value="TreeGrafter"/>
</dbReference>
<evidence type="ECO:0000313" key="13">
    <source>
        <dbReference type="Proteomes" id="UP000719412"/>
    </source>
</evidence>
<dbReference type="InterPro" id="IPR018026">
    <property type="entry name" value="DNA_repair_Rad4-like"/>
</dbReference>
<comment type="similarity">
    <text evidence="2">Belongs to the XPC family.</text>
</comment>
<organism evidence="12 13">
    <name type="scientific">Tenebrio molitor</name>
    <name type="common">Yellow mealworm beetle</name>
    <dbReference type="NCBI Taxonomy" id="7067"/>
    <lineage>
        <taxon>Eukaryota</taxon>
        <taxon>Metazoa</taxon>
        <taxon>Ecdysozoa</taxon>
        <taxon>Arthropoda</taxon>
        <taxon>Hexapoda</taxon>
        <taxon>Insecta</taxon>
        <taxon>Pterygota</taxon>
        <taxon>Neoptera</taxon>
        <taxon>Endopterygota</taxon>
        <taxon>Coleoptera</taxon>
        <taxon>Polyphaga</taxon>
        <taxon>Cucujiformia</taxon>
        <taxon>Tenebrionidae</taxon>
        <taxon>Tenebrio</taxon>
    </lineage>
</organism>
<dbReference type="SMART" id="SM01030">
    <property type="entry name" value="BHD_1"/>
    <property type="match status" value="1"/>
</dbReference>
<keyword evidence="7" id="KW-0539">Nucleus</keyword>
<keyword evidence="5" id="KW-0238">DNA-binding</keyword>
<feature type="region of interest" description="Disordered" evidence="8">
    <location>
        <begin position="815"/>
        <end position="836"/>
    </location>
</feature>
<keyword evidence="4" id="KW-0227">DNA damage</keyword>
<keyword evidence="6" id="KW-0234">DNA repair</keyword>
<name>A0A8J6HRX4_TENMO</name>
<dbReference type="EMBL" id="JABDTM020014152">
    <property type="protein sequence ID" value="KAH0819604.1"/>
    <property type="molecule type" value="Genomic_DNA"/>
</dbReference>
<proteinExistence type="inferred from homology"/>
<dbReference type="GO" id="GO:0005737">
    <property type="term" value="C:cytoplasm"/>
    <property type="evidence" value="ECO:0007669"/>
    <property type="project" value="TreeGrafter"/>
</dbReference>
<dbReference type="InterPro" id="IPR036985">
    <property type="entry name" value="Transglutaminase-like_sf"/>
</dbReference>
<protein>
    <submittedName>
        <fullName evidence="12">Uncharacterized protein</fullName>
    </submittedName>
</protein>
<dbReference type="SMART" id="SM01032">
    <property type="entry name" value="BHD_3"/>
    <property type="match status" value="1"/>
</dbReference>
<dbReference type="SUPFAM" id="SSF54001">
    <property type="entry name" value="Cysteine proteinases"/>
    <property type="match status" value="1"/>
</dbReference>
<feature type="domain" description="Rad4 beta-hairpin" evidence="10">
    <location>
        <begin position="635"/>
        <end position="691"/>
    </location>
</feature>
<dbReference type="GO" id="GO:0003684">
    <property type="term" value="F:damaged DNA binding"/>
    <property type="evidence" value="ECO:0007669"/>
    <property type="project" value="InterPro"/>
</dbReference>
<dbReference type="PANTHER" id="PTHR12135:SF0">
    <property type="entry name" value="DNA REPAIR PROTEIN COMPLEMENTING XP-C CELLS"/>
    <property type="match status" value="1"/>
</dbReference>
<evidence type="ECO:0000259" key="11">
    <source>
        <dbReference type="SMART" id="SM01032"/>
    </source>
</evidence>
<dbReference type="GO" id="GO:0006289">
    <property type="term" value="P:nucleotide-excision repair"/>
    <property type="evidence" value="ECO:0007669"/>
    <property type="project" value="InterPro"/>
</dbReference>
<evidence type="ECO:0000256" key="4">
    <source>
        <dbReference type="ARBA" id="ARBA00022763"/>
    </source>
</evidence>
<dbReference type="GO" id="GO:0006298">
    <property type="term" value="P:mismatch repair"/>
    <property type="evidence" value="ECO:0007669"/>
    <property type="project" value="TreeGrafter"/>
</dbReference>